<dbReference type="Gene3D" id="1.10.10.10">
    <property type="entry name" value="Winged helix-like DNA-binding domain superfamily/Winged helix DNA-binding domain"/>
    <property type="match status" value="1"/>
</dbReference>
<evidence type="ECO:0000259" key="1">
    <source>
        <dbReference type="PROSITE" id="PS50995"/>
    </source>
</evidence>
<dbReference type="PANTHER" id="PTHR33164">
    <property type="entry name" value="TRANSCRIPTIONAL REGULATOR, MARR FAMILY"/>
    <property type="match status" value="1"/>
</dbReference>
<dbReference type="RefSeq" id="WP_341473752.1">
    <property type="nucleotide sequence ID" value="NZ_WHYR01000008.1"/>
</dbReference>
<organism evidence="2 3">
    <name type="scientific">Desulfofundulus thermobenzoicus</name>
    <dbReference type="NCBI Taxonomy" id="29376"/>
    <lineage>
        <taxon>Bacteria</taxon>
        <taxon>Bacillati</taxon>
        <taxon>Bacillota</taxon>
        <taxon>Clostridia</taxon>
        <taxon>Eubacteriales</taxon>
        <taxon>Peptococcaceae</taxon>
        <taxon>Desulfofundulus</taxon>
    </lineage>
</organism>
<keyword evidence="3" id="KW-1185">Reference proteome</keyword>
<accession>A0A6N7ING7</accession>
<evidence type="ECO:0000313" key="2">
    <source>
        <dbReference type="EMBL" id="MQL51542.1"/>
    </source>
</evidence>
<dbReference type="InterPro" id="IPR000835">
    <property type="entry name" value="HTH_MarR-typ"/>
</dbReference>
<dbReference type="GO" id="GO:0006950">
    <property type="term" value="P:response to stress"/>
    <property type="evidence" value="ECO:0007669"/>
    <property type="project" value="TreeGrafter"/>
</dbReference>
<dbReference type="PRINTS" id="PR00598">
    <property type="entry name" value="HTHMARR"/>
</dbReference>
<dbReference type="SUPFAM" id="SSF46785">
    <property type="entry name" value="Winged helix' DNA-binding domain"/>
    <property type="match status" value="1"/>
</dbReference>
<gene>
    <name evidence="2" type="ORF">GFC01_04535</name>
</gene>
<feature type="domain" description="HTH marR-type" evidence="1">
    <location>
        <begin position="10"/>
        <end position="141"/>
    </location>
</feature>
<dbReference type="PANTHER" id="PTHR33164:SF99">
    <property type="entry name" value="MARR FAMILY REGULATORY PROTEIN"/>
    <property type="match status" value="1"/>
</dbReference>
<dbReference type="SMART" id="SM00347">
    <property type="entry name" value="HTH_MARR"/>
    <property type="match status" value="1"/>
</dbReference>
<comment type="caution">
    <text evidence="2">The sequence shown here is derived from an EMBL/GenBank/DDBJ whole genome shotgun (WGS) entry which is preliminary data.</text>
</comment>
<dbReference type="PROSITE" id="PS50995">
    <property type="entry name" value="HTH_MARR_2"/>
    <property type="match status" value="1"/>
</dbReference>
<dbReference type="AlphaFoldDB" id="A0A6N7ING7"/>
<sequence length="163" mass="18830">MRNDRLAACIDRLEEVFQHLSRRLHAELDHQLVQGITGSQFFMLKRILRRGRMTVSEVAEEMGVSLSAITALVDRLHRAGFVERRRDEEDRRVVWLEVTPAGEEVVRSCLAARRRVLEKYLSRLPEEDVEQLVRIYEKLLAVLNREGGGVAARCLCPMHDLPE</sequence>
<dbReference type="Pfam" id="PF01047">
    <property type="entry name" value="MarR"/>
    <property type="match status" value="1"/>
</dbReference>
<dbReference type="InterPro" id="IPR036390">
    <property type="entry name" value="WH_DNA-bd_sf"/>
</dbReference>
<dbReference type="EMBL" id="WHYR01000008">
    <property type="protein sequence ID" value="MQL51542.1"/>
    <property type="molecule type" value="Genomic_DNA"/>
</dbReference>
<dbReference type="GO" id="GO:0003700">
    <property type="term" value="F:DNA-binding transcription factor activity"/>
    <property type="evidence" value="ECO:0007669"/>
    <property type="project" value="InterPro"/>
</dbReference>
<dbReference type="Proteomes" id="UP000441717">
    <property type="component" value="Unassembled WGS sequence"/>
</dbReference>
<proteinExistence type="predicted"/>
<dbReference type="InterPro" id="IPR039422">
    <property type="entry name" value="MarR/SlyA-like"/>
</dbReference>
<dbReference type="InterPro" id="IPR036388">
    <property type="entry name" value="WH-like_DNA-bd_sf"/>
</dbReference>
<evidence type="ECO:0000313" key="3">
    <source>
        <dbReference type="Proteomes" id="UP000441717"/>
    </source>
</evidence>
<reference evidence="2 3" key="1">
    <citation type="submission" date="2019-10" db="EMBL/GenBank/DDBJ databases">
        <title>Comparative genomics of sulfur disproportionating microorganisms.</title>
        <authorList>
            <person name="Ward L.M."/>
            <person name="Bertran E."/>
            <person name="Johnston D."/>
        </authorList>
    </citation>
    <scope>NUCLEOTIDE SEQUENCE [LARGE SCALE GENOMIC DNA]</scope>
    <source>
        <strain evidence="2 3">DSM 14055</strain>
    </source>
</reference>
<name>A0A6N7ING7_9FIRM</name>
<protein>
    <submittedName>
        <fullName evidence="2">MarR family transcriptional regulator</fullName>
    </submittedName>
</protein>